<feature type="domain" description="Peptidase M24" evidence="1">
    <location>
        <begin position="173"/>
        <end position="375"/>
    </location>
</feature>
<dbReference type="Proteomes" id="UP000011546">
    <property type="component" value="Unassembled WGS sequence"/>
</dbReference>
<comment type="caution">
    <text evidence="3">The sequence shown here is derived from an EMBL/GenBank/DDBJ whole genome shotgun (WGS) entry which is preliminary data.</text>
</comment>
<dbReference type="Pfam" id="PF01321">
    <property type="entry name" value="Creatinase_N"/>
    <property type="match status" value="1"/>
</dbReference>
<name>M0PJH8_9EURY</name>
<dbReference type="PANTHER" id="PTHR46112">
    <property type="entry name" value="AMINOPEPTIDASE"/>
    <property type="match status" value="1"/>
</dbReference>
<evidence type="ECO:0000259" key="1">
    <source>
        <dbReference type="Pfam" id="PF00557"/>
    </source>
</evidence>
<protein>
    <submittedName>
        <fullName evidence="3">Peptidase M24</fullName>
    </submittedName>
</protein>
<dbReference type="PATRIC" id="fig|1230456.3.peg.184"/>
<evidence type="ECO:0000313" key="3">
    <source>
        <dbReference type="EMBL" id="EMA70068.1"/>
    </source>
</evidence>
<dbReference type="AlphaFoldDB" id="M0PJH8"/>
<dbReference type="InterPro" id="IPR029149">
    <property type="entry name" value="Creatin/AminoP/Spt16_N"/>
</dbReference>
<dbReference type="InterPro" id="IPR000587">
    <property type="entry name" value="Creatinase_N"/>
</dbReference>
<dbReference type="InterPro" id="IPR036005">
    <property type="entry name" value="Creatinase/aminopeptidase-like"/>
</dbReference>
<evidence type="ECO:0000313" key="4">
    <source>
        <dbReference type="Proteomes" id="UP000011546"/>
    </source>
</evidence>
<dbReference type="Gene3D" id="3.90.230.10">
    <property type="entry name" value="Creatinase/methionine aminopeptidase superfamily"/>
    <property type="match status" value="1"/>
</dbReference>
<organism evidence="3 4">
    <name type="scientific">Halorubrum kocurii JCM 14978</name>
    <dbReference type="NCBI Taxonomy" id="1230456"/>
    <lineage>
        <taxon>Archaea</taxon>
        <taxon>Methanobacteriati</taxon>
        <taxon>Methanobacteriota</taxon>
        <taxon>Stenosarchaea group</taxon>
        <taxon>Halobacteria</taxon>
        <taxon>Halobacteriales</taxon>
        <taxon>Haloferacaceae</taxon>
        <taxon>Halorubrum</taxon>
    </lineage>
</organism>
<dbReference type="SUPFAM" id="SSF53092">
    <property type="entry name" value="Creatinase/prolidase N-terminal domain"/>
    <property type="match status" value="1"/>
</dbReference>
<dbReference type="InterPro" id="IPR050659">
    <property type="entry name" value="Peptidase_M24B"/>
</dbReference>
<dbReference type="Pfam" id="PF00557">
    <property type="entry name" value="Peptidase_M24"/>
    <property type="match status" value="1"/>
</dbReference>
<accession>M0PJH8</accession>
<dbReference type="PANTHER" id="PTHR46112:SF3">
    <property type="entry name" value="AMINOPEPTIDASE YPDF"/>
    <property type="match status" value="1"/>
</dbReference>
<dbReference type="EMBL" id="AOJH01000006">
    <property type="protein sequence ID" value="EMA70068.1"/>
    <property type="molecule type" value="Genomic_DNA"/>
</dbReference>
<dbReference type="STRING" id="1230456.C468_00995"/>
<dbReference type="SUPFAM" id="SSF55920">
    <property type="entry name" value="Creatinase/aminopeptidase"/>
    <property type="match status" value="1"/>
</dbReference>
<dbReference type="Gene3D" id="3.40.350.10">
    <property type="entry name" value="Creatinase/prolidase N-terminal domain"/>
    <property type="match status" value="1"/>
</dbReference>
<feature type="domain" description="Creatinase N-terminal" evidence="2">
    <location>
        <begin position="9"/>
        <end position="165"/>
    </location>
</feature>
<keyword evidence="4" id="KW-1185">Reference proteome</keyword>
<reference evidence="3 4" key="1">
    <citation type="journal article" date="2014" name="PLoS Genet.">
        <title>Phylogenetically driven sequencing of extremely halophilic archaea reveals strategies for static and dynamic osmo-response.</title>
        <authorList>
            <person name="Becker E.A."/>
            <person name="Seitzer P.M."/>
            <person name="Tritt A."/>
            <person name="Larsen D."/>
            <person name="Krusor M."/>
            <person name="Yao A.I."/>
            <person name="Wu D."/>
            <person name="Madern D."/>
            <person name="Eisen J.A."/>
            <person name="Darling A.E."/>
            <person name="Facciotti M.T."/>
        </authorList>
    </citation>
    <scope>NUCLEOTIDE SEQUENCE [LARGE SCALE GENOMIC DNA]</scope>
    <source>
        <strain evidence="3 4">JCM 14978</strain>
    </source>
</reference>
<gene>
    <name evidence="3" type="ORF">C468_00995</name>
</gene>
<sequence>MMPTDWIEHALDESKFDLLVASSLENVFYTSGTYSVATKGLGEASFCLWSADAGGPYLVMPAREGSSLVDNGVDPAGVYPFGSSNIYRGDSLSSTDRRVLDVQEAGEFDDPIDALSAAIEDLAGESTVAVEREGFDPDSYARLSGALEGYTLEPAADVLHDLRRVKTEEERRRLRRSAEITETSMEEAMAELEPGMTEQDLANEFRARVCRKGGEPLFLTVGFGERTAYTHPLPGDREIQTGDLVRWDGGCTYENYCSDIGRTYAFGSADRAAEQTYEALYAGLDAALGRIRDGVNTGEVYEAGVTAVREFGVDAVAKFDPFHLGHGIGVEIYDPPTIVPGAGELTEGMVMCVEPPYNELGTGGFLIEDEVVVTEDGVETLTEAAESLPVFG</sequence>
<evidence type="ECO:0000259" key="2">
    <source>
        <dbReference type="Pfam" id="PF01321"/>
    </source>
</evidence>
<dbReference type="InterPro" id="IPR000994">
    <property type="entry name" value="Pept_M24"/>
</dbReference>
<proteinExistence type="predicted"/>